<feature type="compositionally biased region" description="Basic residues" evidence="1">
    <location>
        <begin position="1"/>
        <end position="17"/>
    </location>
</feature>
<proteinExistence type="predicted"/>
<evidence type="ECO:0000256" key="1">
    <source>
        <dbReference type="SAM" id="MobiDB-lite"/>
    </source>
</evidence>
<organism evidence="2">
    <name type="scientific">uncultured Mycobacteriales bacterium</name>
    <dbReference type="NCBI Taxonomy" id="581187"/>
    <lineage>
        <taxon>Bacteria</taxon>
        <taxon>Bacillati</taxon>
        <taxon>Actinomycetota</taxon>
        <taxon>Actinomycetes</taxon>
        <taxon>Mycobacteriales</taxon>
        <taxon>environmental samples</taxon>
    </lineage>
</organism>
<feature type="compositionally biased region" description="Basic and acidic residues" evidence="1">
    <location>
        <begin position="162"/>
        <end position="173"/>
    </location>
</feature>
<feature type="compositionally biased region" description="Basic and acidic residues" evidence="1">
    <location>
        <begin position="86"/>
        <end position="96"/>
    </location>
</feature>
<feature type="non-terminal residue" evidence="2">
    <location>
        <position position="1"/>
    </location>
</feature>
<protein>
    <submittedName>
        <fullName evidence="2">HAD-superfamily hydrolase, subfamily IA, variant 1</fullName>
    </submittedName>
</protein>
<feature type="compositionally biased region" description="Basic and acidic residues" evidence="1">
    <location>
        <begin position="31"/>
        <end position="48"/>
    </location>
</feature>
<accession>A0A6J4IGN0</accession>
<keyword evidence="2" id="KW-0378">Hydrolase</keyword>
<evidence type="ECO:0000313" key="2">
    <source>
        <dbReference type="EMBL" id="CAA9249824.1"/>
    </source>
</evidence>
<feature type="compositionally biased region" description="Basic residues" evidence="1">
    <location>
        <begin position="49"/>
        <end position="72"/>
    </location>
</feature>
<dbReference type="GO" id="GO:0016787">
    <property type="term" value="F:hydrolase activity"/>
    <property type="evidence" value="ECO:0007669"/>
    <property type="project" value="UniProtKB-KW"/>
</dbReference>
<feature type="compositionally biased region" description="Low complexity" evidence="1">
    <location>
        <begin position="204"/>
        <end position="219"/>
    </location>
</feature>
<dbReference type="EMBL" id="CADCTP010000173">
    <property type="protein sequence ID" value="CAA9249824.1"/>
    <property type="molecule type" value="Genomic_DNA"/>
</dbReference>
<reference evidence="2" key="1">
    <citation type="submission" date="2020-02" db="EMBL/GenBank/DDBJ databases">
        <authorList>
            <person name="Meier V. D."/>
        </authorList>
    </citation>
    <scope>NUCLEOTIDE SEQUENCE</scope>
    <source>
        <strain evidence="2">AVDCRST_MAG41</strain>
    </source>
</reference>
<gene>
    <name evidence="2" type="ORF">AVDCRST_MAG41-2018</name>
</gene>
<name>A0A6J4IGN0_9ACTN</name>
<dbReference type="AlphaFoldDB" id="A0A6J4IGN0"/>
<feature type="non-terminal residue" evidence="2">
    <location>
        <position position="219"/>
    </location>
</feature>
<feature type="region of interest" description="Disordered" evidence="1">
    <location>
        <begin position="1"/>
        <end position="219"/>
    </location>
</feature>
<sequence length="219" mass="24110">GRHRHLRRRRDPRRHQLPARPGLVPGVPPLRPDRPAVAHPPLHRDGRRPVGHRRGRRAGRARARGRPSRRLGRGVPAHARGGPALRRREAAADRRPGSGLHAGPGQFRPAGSGGALSRPARRPGGRGGLDHVRRRRAHQAGTGPPARRDGQGARPVRRHGRRLDLGLRRRGEGGDPVLRRTHRRLLGRGAPRGRREGGLRVPRRPAATPRRHPAGPTEL</sequence>